<dbReference type="InterPro" id="IPR012340">
    <property type="entry name" value="NA-bd_OB-fold"/>
</dbReference>
<dbReference type="Pfam" id="PF01957">
    <property type="entry name" value="NfeD"/>
    <property type="match status" value="1"/>
</dbReference>
<keyword evidence="1" id="KW-1133">Transmembrane helix</keyword>
<feature type="transmembrane region" description="Helical" evidence="1">
    <location>
        <begin position="54"/>
        <end position="73"/>
    </location>
</feature>
<proteinExistence type="predicted"/>
<feature type="transmembrane region" description="Helical" evidence="1">
    <location>
        <begin position="29"/>
        <end position="48"/>
    </location>
</feature>
<keyword evidence="1" id="KW-0472">Membrane</keyword>
<evidence type="ECO:0000259" key="2">
    <source>
        <dbReference type="Pfam" id="PF01957"/>
    </source>
</evidence>
<comment type="caution">
    <text evidence="3">The sequence shown here is derived from an EMBL/GenBank/DDBJ whole genome shotgun (WGS) entry which is preliminary data.</text>
</comment>
<dbReference type="Gene3D" id="2.40.50.140">
    <property type="entry name" value="Nucleic acid-binding proteins"/>
    <property type="match status" value="1"/>
</dbReference>
<dbReference type="RefSeq" id="WP_279249972.1">
    <property type="nucleotide sequence ID" value="NZ_SHNO01000001.1"/>
</dbReference>
<dbReference type="Proteomes" id="UP001143304">
    <property type="component" value="Unassembled WGS sequence"/>
</dbReference>
<feature type="domain" description="NfeD-like C-terminal" evidence="2">
    <location>
        <begin position="90"/>
        <end position="147"/>
    </location>
</feature>
<protein>
    <recommendedName>
        <fullName evidence="2">NfeD-like C-terminal domain-containing protein</fullName>
    </recommendedName>
</protein>
<evidence type="ECO:0000313" key="4">
    <source>
        <dbReference type="Proteomes" id="UP001143304"/>
    </source>
</evidence>
<name>A0ABT3T891_9GAMM</name>
<organism evidence="3 4">
    <name type="scientific">Candidatus Marimicrobium litorale</name>
    <dbReference type="NCBI Taxonomy" id="2518991"/>
    <lineage>
        <taxon>Bacteria</taxon>
        <taxon>Pseudomonadati</taxon>
        <taxon>Pseudomonadota</taxon>
        <taxon>Gammaproteobacteria</taxon>
        <taxon>Cellvibrionales</taxon>
        <taxon>Halieaceae</taxon>
        <taxon>Marimicrobium</taxon>
    </lineage>
</organism>
<evidence type="ECO:0000256" key="1">
    <source>
        <dbReference type="SAM" id="Phobius"/>
    </source>
</evidence>
<sequence>MAAATPFFFYLIAAIILIVLELLVFQLSVFWLLFLGAGALAAAAVAFVYQDAGWILTTAVFVLSTAVIALMAYRPLKRWQSRPGKMPGNDAIGQQVVVLSDIGPRAAGTVQWSGTDWRAELDASTDIVLAKGSTATIIGLEGITLTVA</sequence>
<keyword evidence="1" id="KW-0812">Transmembrane</keyword>
<gene>
    <name evidence="3" type="ORF">EYC82_12980</name>
</gene>
<accession>A0ABT3T891</accession>
<evidence type="ECO:0000313" key="3">
    <source>
        <dbReference type="EMBL" id="MCX2978274.1"/>
    </source>
</evidence>
<dbReference type="InterPro" id="IPR002810">
    <property type="entry name" value="NfeD-like_C"/>
</dbReference>
<dbReference type="EMBL" id="SHNO01000001">
    <property type="protein sequence ID" value="MCX2978274.1"/>
    <property type="molecule type" value="Genomic_DNA"/>
</dbReference>
<reference evidence="3" key="1">
    <citation type="submission" date="2019-02" db="EMBL/GenBank/DDBJ databases">
        <authorList>
            <person name="Li S.-H."/>
        </authorList>
    </citation>
    <scope>NUCLEOTIDE SEQUENCE</scope>
    <source>
        <strain evidence="3">IMCC11814</strain>
    </source>
</reference>
<feature type="transmembrane region" description="Helical" evidence="1">
    <location>
        <begin position="6"/>
        <end position="24"/>
    </location>
</feature>
<keyword evidence="4" id="KW-1185">Reference proteome</keyword>